<evidence type="ECO:0000256" key="3">
    <source>
        <dbReference type="ARBA" id="ARBA00022833"/>
    </source>
</evidence>
<dbReference type="eggNOG" id="COG1064">
    <property type="taxonomic scope" value="Bacteria"/>
</dbReference>
<feature type="compositionally biased region" description="Polar residues" evidence="6">
    <location>
        <begin position="32"/>
        <end position="43"/>
    </location>
</feature>
<keyword evidence="2 5" id="KW-0479">Metal-binding</keyword>
<dbReference type="CDD" id="cd05283">
    <property type="entry name" value="CAD1"/>
    <property type="match status" value="1"/>
</dbReference>
<dbReference type="InterPro" id="IPR002328">
    <property type="entry name" value="ADH_Zn_CS"/>
</dbReference>
<dbReference type="Pfam" id="PF08240">
    <property type="entry name" value="ADH_N"/>
    <property type="match status" value="1"/>
</dbReference>
<comment type="cofactor">
    <cofactor evidence="1 5">
        <name>Zn(2+)</name>
        <dbReference type="ChEBI" id="CHEBI:29105"/>
    </cofactor>
</comment>
<dbReference type="STRING" id="1178482.AR456_11045"/>
<dbReference type="PATRIC" id="fig|1178482.3.peg.382"/>
<evidence type="ECO:0000256" key="6">
    <source>
        <dbReference type="SAM" id="MobiDB-lite"/>
    </source>
</evidence>
<gene>
    <name evidence="8" type="ORF">BJB45_15620</name>
</gene>
<dbReference type="SUPFAM" id="SSF50129">
    <property type="entry name" value="GroES-like"/>
    <property type="match status" value="1"/>
</dbReference>
<dbReference type="InterPro" id="IPR047109">
    <property type="entry name" value="CAD-like"/>
</dbReference>
<keyword evidence="9" id="KW-1185">Reference proteome</keyword>
<dbReference type="Gene3D" id="3.40.50.720">
    <property type="entry name" value="NAD(P)-binding Rossmann-like Domain"/>
    <property type="match status" value="1"/>
</dbReference>
<feature type="domain" description="Enoyl reductase (ER)" evidence="7">
    <location>
        <begin position="36"/>
        <end position="371"/>
    </location>
</feature>
<feature type="compositionally biased region" description="Polar residues" evidence="6">
    <location>
        <begin position="1"/>
        <end position="13"/>
    </location>
</feature>
<dbReference type="AlphaFoldDB" id="W1NAW7"/>
<dbReference type="InterPro" id="IPR013154">
    <property type="entry name" value="ADH-like_N"/>
</dbReference>
<dbReference type="Proteomes" id="UP000019113">
    <property type="component" value="Unassembled WGS sequence"/>
</dbReference>
<accession>W1NAW7</accession>
<comment type="caution">
    <text evidence="8">The sequence shown here is derived from an EMBL/GenBank/DDBJ whole genome shotgun (WGS) entry which is preliminary data.</text>
</comment>
<feature type="region of interest" description="Disordered" evidence="6">
    <location>
        <begin position="32"/>
        <end position="51"/>
    </location>
</feature>
<evidence type="ECO:0000259" key="7">
    <source>
        <dbReference type="SMART" id="SM00829"/>
    </source>
</evidence>
<reference evidence="8 9" key="1">
    <citation type="submission" date="2013-08" db="EMBL/GenBank/DDBJ databases">
        <title>draft genome of Halomonas huanghegensis, strain BJGMM-B45T.</title>
        <authorList>
            <person name="Miao C."/>
            <person name="Wan Y."/>
            <person name="Jin W."/>
        </authorList>
    </citation>
    <scope>NUCLEOTIDE SEQUENCE [LARGE SCALE GENOMIC DNA]</scope>
    <source>
        <strain evidence="8 9">BJGMM-B45</strain>
    </source>
</reference>
<organism evidence="8 9">
    <name type="scientific">Halomonas huangheensis</name>
    <dbReference type="NCBI Taxonomy" id="1178482"/>
    <lineage>
        <taxon>Bacteria</taxon>
        <taxon>Pseudomonadati</taxon>
        <taxon>Pseudomonadota</taxon>
        <taxon>Gammaproteobacteria</taxon>
        <taxon>Oceanospirillales</taxon>
        <taxon>Halomonadaceae</taxon>
        <taxon>Halomonas</taxon>
    </lineage>
</organism>
<name>W1NAW7_9GAMM</name>
<dbReference type="SUPFAM" id="SSF51735">
    <property type="entry name" value="NAD(P)-binding Rossmann-fold domains"/>
    <property type="match status" value="1"/>
</dbReference>
<feature type="region of interest" description="Disordered" evidence="6">
    <location>
        <begin position="1"/>
        <end position="26"/>
    </location>
</feature>
<dbReference type="GO" id="GO:0008106">
    <property type="term" value="F:alcohol dehydrogenase (NADP+) activity"/>
    <property type="evidence" value="ECO:0007669"/>
    <property type="project" value="UniProtKB-ARBA"/>
</dbReference>
<evidence type="ECO:0000313" key="8">
    <source>
        <dbReference type="EMBL" id="ERL52707.1"/>
    </source>
</evidence>
<dbReference type="GO" id="GO:0008270">
    <property type="term" value="F:zinc ion binding"/>
    <property type="evidence" value="ECO:0007669"/>
    <property type="project" value="InterPro"/>
</dbReference>
<protein>
    <submittedName>
        <fullName evidence="8">Hydroxyacid dehydrogenase</fullName>
    </submittedName>
</protein>
<evidence type="ECO:0000256" key="5">
    <source>
        <dbReference type="RuleBase" id="RU361277"/>
    </source>
</evidence>
<dbReference type="Gene3D" id="3.90.180.10">
    <property type="entry name" value="Medium-chain alcohol dehydrogenases, catalytic domain"/>
    <property type="match status" value="1"/>
</dbReference>
<dbReference type="FunFam" id="3.40.50.720:FF:000022">
    <property type="entry name" value="Cinnamyl alcohol dehydrogenase"/>
    <property type="match status" value="1"/>
</dbReference>
<dbReference type="InterPro" id="IPR013149">
    <property type="entry name" value="ADH-like_C"/>
</dbReference>
<evidence type="ECO:0000256" key="4">
    <source>
        <dbReference type="ARBA" id="ARBA00023002"/>
    </source>
</evidence>
<evidence type="ECO:0000256" key="1">
    <source>
        <dbReference type="ARBA" id="ARBA00001947"/>
    </source>
</evidence>
<sequence>MAETEAINQNGKPFSSHPPGVTFMTQATGTTTRGYAAHSSSTPLEPWNFERRAPRPDDVSIEILYCGVCHSDLHFARDDWGMASYPVVPGHEIVGRVTAVGNEVSQHKVGDLVGVGCMVDSCRHCQACNDGLEQFCQEGFTMTYGSPDKHDGALTQGGYSDKVAVSERFVVRMPDGIDLKSAAPLLCAGITTYSPLKHYGVKPGHKVGVIGMGGLGHIGVKLARALGAEVTLFTRSESKVAEARRQGADHVVVSTDAAQMAAVAETFDFMLDTVPVKHDINPYLQALKYDGTHILVGLLEPIDPAIEGFNLVFKRRVLAGSLIGGMPETQEVLDFCAEHGITCDVEVINIDQINEAWQRMEKGDVKYRFVIDMASLKNAD</sequence>
<proteinExistence type="inferred from homology"/>
<keyword evidence="3 5" id="KW-0862">Zinc</keyword>
<comment type="similarity">
    <text evidence="5">Belongs to the zinc-containing alcohol dehydrogenase family.</text>
</comment>
<dbReference type="Pfam" id="PF00107">
    <property type="entry name" value="ADH_zinc_N"/>
    <property type="match status" value="1"/>
</dbReference>
<dbReference type="SMART" id="SM00829">
    <property type="entry name" value="PKS_ER"/>
    <property type="match status" value="1"/>
</dbReference>
<dbReference type="PROSITE" id="PS00059">
    <property type="entry name" value="ADH_ZINC"/>
    <property type="match status" value="1"/>
</dbReference>
<dbReference type="InterPro" id="IPR011032">
    <property type="entry name" value="GroES-like_sf"/>
</dbReference>
<evidence type="ECO:0000256" key="2">
    <source>
        <dbReference type="ARBA" id="ARBA00022723"/>
    </source>
</evidence>
<dbReference type="InterPro" id="IPR036291">
    <property type="entry name" value="NAD(P)-bd_dom_sf"/>
</dbReference>
<evidence type="ECO:0000313" key="9">
    <source>
        <dbReference type="Proteomes" id="UP000019113"/>
    </source>
</evidence>
<dbReference type="EMBL" id="AVBC01000014">
    <property type="protein sequence ID" value="ERL52707.1"/>
    <property type="molecule type" value="Genomic_DNA"/>
</dbReference>
<dbReference type="PANTHER" id="PTHR42683">
    <property type="entry name" value="ALDEHYDE REDUCTASE"/>
    <property type="match status" value="1"/>
</dbReference>
<dbReference type="InterPro" id="IPR020843">
    <property type="entry name" value="ER"/>
</dbReference>
<keyword evidence="4" id="KW-0560">Oxidoreductase</keyword>